<reference evidence="1" key="1">
    <citation type="submission" date="2020-01" db="EMBL/GenBank/DDBJ databases">
        <authorList>
            <person name="Mishra B."/>
        </authorList>
    </citation>
    <scope>NUCLEOTIDE SEQUENCE [LARGE SCALE GENOMIC DNA]</scope>
</reference>
<protein>
    <submittedName>
        <fullName evidence="1">Uncharacterized protein</fullName>
    </submittedName>
</protein>
<name>A0A6D2J267_9BRAS</name>
<proteinExistence type="predicted"/>
<gene>
    <name evidence="1" type="ORF">MERR_LOCUS22212</name>
</gene>
<dbReference type="Proteomes" id="UP000467841">
    <property type="component" value="Unassembled WGS sequence"/>
</dbReference>
<evidence type="ECO:0000313" key="2">
    <source>
        <dbReference type="Proteomes" id="UP000467841"/>
    </source>
</evidence>
<evidence type="ECO:0000313" key="1">
    <source>
        <dbReference type="EMBL" id="CAA7034977.1"/>
    </source>
</evidence>
<keyword evidence="2" id="KW-1185">Reference proteome</keyword>
<dbReference type="EMBL" id="CACVBM020001151">
    <property type="protein sequence ID" value="CAA7034977.1"/>
    <property type="molecule type" value="Genomic_DNA"/>
</dbReference>
<sequence length="98" mass="10729">MANLMHRLFRSKACFSPIQRLTTPSLTAFQKNSCIDSVIEKSVPVSLANPVITTISGNESDQSMRFYPSFSMGVLYELEHDDSVSGSSRNGVVVGGER</sequence>
<accession>A0A6D2J267</accession>
<organism evidence="1 2">
    <name type="scientific">Microthlaspi erraticum</name>
    <dbReference type="NCBI Taxonomy" id="1685480"/>
    <lineage>
        <taxon>Eukaryota</taxon>
        <taxon>Viridiplantae</taxon>
        <taxon>Streptophyta</taxon>
        <taxon>Embryophyta</taxon>
        <taxon>Tracheophyta</taxon>
        <taxon>Spermatophyta</taxon>
        <taxon>Magnoliopsida</taxon>
        <taxon>eudicotyledons</taxon>
        <taxon>Gunneridae</taxon>
        <taxon>Pentapetalae</taxon>
        <taxon>rosids</taxon>
        <taxon>malvids</taxon>
        <taxon>Brassicales</taxon>
        <taxon>Brassicaceae</taxon>
        <taxon>Coluteocarpeae</taxon>
        <taxon>Microthlaspi</taxon>
    </lineage>
</organism>
<comment type="caution">
    <text evidence="1">The sequence shown here is derived from an EMBL/GenBank/DDBJ whole genome shotgun (WGS) entry which is preliminary data.</text>
</comment>
<dbReference type="OrthoDB" id="1111222at2759"/>
<dbReference type="AlphaFoldDB" id="A0A6D2J267"/>